<dbReference type="AlphaFoldDB" id="A0A0V0S931"/>
<feature type="compositionally biased region" description="Polar residues" evidence="1">
    <location>
        <begin position="83"/>
        <end position="97"/>
    </location>
</feature>
<dbReference type="EMBL" id="JYDL01000026">
    <property type="protein sequence ID" value="KRX23236.1"/>
    <property type="molecule type" value="Genomic_DNA"/>
</dbReference>
<dbReference type="OrthoDB" id="5934394at2759"/>
<gene>
    <name evidence="2" type="ORF">T07_11008</name>
</gene>
<name>A0A0V0S931_9BILA</name>
<comment type="caution">
    <text evidence="2">The sequence shown here is derived from an EMBL/GenBank/DDBJ whole genome shotgun (WGS) entry which is preliminary data.</text>
</comment>
<reference evidence="2 3" key="1">
    <citation type="submission" date="2015-01" db="EMBL/GenBank/DDBJ databases">
        <title>Evolution of Trichinella species and genotypes.</title>
        <authorList>
            <person name="Korhonen P.K."/>
            <person name="Edoardo P."/>
            <person name="Giuseppe L.R."/>
            <person name="Gasser R.B."/>
        </authorList>
    </citation>
    <scope>NUCLEOTIDE SEQUENCE [LARGE SCALE GENOMIC DNA]</scope>
    <source>
        <strain evidence="2">ISS37</strain>
    </source>
</reference>
<organism evidence="2 3">
    <name type="scientific">Trichinella nelsoni</name>
    <dbReference type="NCBI Taxonomy" id="6336"/>
    <lineage>
        <taxon>Eukaryota</taxon>
        <taxon>Metazoa</taxon>
        <taxon>Ecdysozoa</taxon>
        <taxon>Nematoda</taxon>
        <taxon>Enoplea</taxon>
        <taxon>Dorylaimia</taxon>
        <taxon>Trichinellida</taxon>
        <taxon>Trichinellidae</taxon>
        <taxon>Trichinella</taxon>
    </lineage>
</organism>
<evidence type="ECO:0000313" key="2">
    <source>
        <dbReference type="EMBL" id="KRX23236.1"/>
    </source>
</evidence>
<keyword evidence="3" id="KW-1185">Reference proteome</keyword>
<evidence type="ECO:0000313" key="3">
    <source>
        <dbReference type="Proteomes" id="UP000054630"/>
    </source>
</evidence>
<sequence>MTLYVDLIKTNIVQRKTHGLILNVLLPTGRSVLVIAVRDILDVKESLKSVIHTPTDLKFEEYATVGDELQFTYVLSDSEITASTAKPNDIPNNSNGNHCDCEQIEESPVSMNPKKRFNKKLSNSFV</sequence>
<protein>
    <submittedName>
        <fullName evidence="2">Uncharacterized protein</fullName>
    </submittedName>
</protein>
<evidence type="ECO:0000256" key="1">
    <source>
        <dbReference type="SAM" id="MobiDB-lite"/>
    </source>
</evidence>
<accession>A0A0V0S931</accession>
<proteinExistence type="predicted"/>
<feature type="region of interest" description="Disordered" evidence="1">
    <location>
        <begin position="83"/>
        <end position="107"/>
    </location>
</feature>
<dbReference type="Proteomes" id="UP000054630">
    <property type="component" value="Unassembled WGS sequence"/>
</dbReference>